<dbReference type="AlphaFoldDB" id="A0A315YYY1"/>
<reference evidence="3 4" key="1">
    <citation type="submission" date="2018-03" db="EMBL/GenBank/DDBJ databases">
        <title>Genomic Encyclopedia of Archaeal and Bacterial Type Strains, Phase II (KMG-II): from individual species to whole genera.</title>
        <authorList>
            <person name="Goeker M."/>
        </authorList>
    </citation>
    <scope>NUCLEOTIDE SEQUENCE [LARGE SCALE GENOMIC DNA]</scope>
    <source>
        <strain evidence="3 4">DSM 28229</strain>
    </source>
</reference>
<dbReference type="PROSITE" id="PS51257">
    <property type="entry name" value="PROKAR_LIPOPROTEIN"/>
    <property type="match status" value="1"/>
</dbReference>
<organism evidence="3 4">
    <name type="scientific">Sediminitomix flava</name>
    <dbReference type="NCBI Taxonomy" id="379075"/>
    <lineage>
        <taxon>Bacteria</taxon>
        <taxon>Pseudomonadati</taxon>
        <taxon>Bacteroidota</taxon>
        <taxon>Cytophagia</taxon>
        <taxon>Cytophagales</taxon>
        <taxon>Flammeovirgaceae</taxon>
        <taxon>Sediminitomix</taxon>
    </lineage>
</organism>
<dbReference type="Pfam" id="PF10988">
    <property type="entry name" value="DUF2807"/>
    <property type="match status" value="1"/>
</dbReference>
<dbReference type="PANTHER" id="PTHR39200">
    <property type="entry name" value="HYPOTHETICAL EXPORTED PROTEIN"/>
    <property type="match status" value="1"/>
</dbReference>
<dbReference type="RefSeq" id="WP_109622892.1">
    <property type="nucleotide sequence ID" value="NZ_QGDO01000011.1"/>
</dbReference>
<name>A0A315YYY1_SEDFL</name>
<dbReference type="Gene3D" id="2.160.20.120">
    <property type="match status" value="1"/>
</dbReference>
<feature type="chain" id="PRO_5016321651" evidence="1">
    <location>
        <begin position="22"/>
        <end position="241"/>
    </location>
</feature>
<evidence type="ECO:0000313" key="3">
    <source>
        <dbReference type="EMBL" id="PWJ34108.1"/>
    </source>
</evidence>
<dbReference type="EMBL" id="QGDO01000011">
    <property type="protein sequence ID" value="PWJ34108.1"/>
    <property type="molecule type" value="Genomic_DNA"/>
</dbReference>
<protein>
    <submittedName>
        <fullName evidence="3">Putative autotransporter adhesin-like protein</fullName>
    </submittedName>
</protein>
<dbReference type="InterPro" id="IPR021255">
    <property type="entry name" value="DUF2807"/>
</dbReference>
<accession>A0A315YYY1</accession>
<feature type="domain" description="Putative auto-transporter adhesin head GIN" evidence="2">
    <location>
        <begin position="45"/>
        <end position="225"/>
    </location>
</feature>
<proteinExistence type="predicted"/>
<keyword evidence="1" id="KW-0732">Signal</keyword>
<dbReference type="OrthoDB" id="680270at2"/>
<dbReference type="Proteomes" id="UP000245535">
    <property type="component" value="Unassembled WGS sequence"/>
</dbReference>
<sequence>MKKLNLLSILSLLFVVFTACDDEKHNIIGEGEKIEVEHPIDNIEGVSVGYDMKVFIQQSELTSLKIVGQSNIIDNLDLVISGDNILKFKYDKNVSKSDGLEIYITSPMIKELSASGASKIFMVNPFDIDELAVAASGDAHISAESLLANEVEVSLSGESKFDVEVGIASELTISMSGDSEVDTEDMEVKDVTAQQSGSSVSRVFATETLTASLSGSSIVYYKGEPKIEESTTGSSAVKKIK</sequence>
<evidence type="ECO:0000313" key="4">
    <source>
        <dbReference type="Proteomes" id="UP000245535"/>
    </source>
</evidence>
<feature type="signal peptide" evidence="1">
    <location>
        <begin position="1"/>
        <end position="21"/>
    </location>
</feature>
<evidence type="ECO:0000256" key="1">
    <source>
        <dbReference type="SAM" id="SignalP"/>
    </source>
</evidence>
<keyword evidence="4" id="KW-1185">Reference proteome</keyword>
<evidence type="ECO:0000259" key="2">
    <source>
        <dbReference type="Pfam" id="PF10988"/>
    </source>
</evidence>
<gene>
    <name evidence="3" type="ORF">BC781_11118</name>
</gene>
<dbReference type="PANTHER" id="PTHR39200:SF1">
    <property type="entry name" value="AUTO-TRANSPORTER ADHESIN HEAD GIN DOMAIN-CONTAINING PROTEIN-RELATED"/>
    <property type="match status" value="1"/>
</dbReference>
<comment type="caution">
    <text evidence="3">The sequence shown here is derived from an EMBL/GenBank/DDBJ whole genome shotgun (WGS) entry which is preliminary data.</text>
</comment>